<organism evidence="1 2">
    <name type="scientific">Araneus ventricosus</name>
    <name type="common">Orbweaver spider</name>
    <name type="synonym">Epeira ventricosa</name>
    <dbReference type="NCBI Taxonomy" id="182803"/>
    <lineage>
        <taxon>Eukaryota</taxon>
        <taxon>Metazoa</taxon>
        <taxon>Ecdysozoa</taxon>
        <taxon>Arthropoda</taxon>
        <taxon>Chelicerata</taxon>
        <taxon>Arachnida</taxon>
        <taxon>Araneae</taxon>
        <taxon>Araneomorphae</taxon>
        <taxon>Entelegynae</taxon>
        <taxon>Araneoidea</taxon>
        <taxon>Araneidae</taxon>
        <taxon>Araneus</taxon>
    </lineage>
</organism>
<evidence type="ECO:0000313" key="1">
    <source>
        <dbReference type="EMBL" id="GBM85886.1"/>
    </source>
</evidence>
<dbReference type="PANTHER" id="PTHR47331">
    <property type="entry name" value="PHD-TYPE DOMAIN-CONTAINING PROTEIN"/>
    <property type="match status" value="1"/>
</dbReference>
<protein>
    <submittedName>
        <fullName evidence="1">Uncharacterized protein</fullName>
    </submittedName>
</protein>
<reference evidence="1 2" key="1">
    <citation type="journal article" date="2019" name="Sci. Rep.">
        <title>Orb-weaving spider Araneus ventricosus genome elucidates the spidroin gene catalogue.</title>
        <authorList>
            <person name="Kono N."/>
            <person name="Nakamura H."/>
            <person name="Ohtoshi R."/>
            <person name="Moran D.A.P."/>
            <person name="Shinohara A."/>
            <person name="Yoshida Y."/>
            <person name="Fujiwara M."/>
            <person name="Mori M."/>
            <person name="Tomita M."/>
            <person name="Arakawa K."/>
        </authorList>
    </citation>
    <scope>NUCLEOTIDE SEQUENCE [LARGE SCALE GENOMIC DNA]</scope>
</reference>
<dbReference type="GO" id="GO:0003676">
    <property type="term" value="F:nucleic acid binding"/>
    <property type="evidence" value="ECO:0007669"/>
    <property type="project" value="InterPro"/>
</dbReference>
<dbReference type="OrthoDB" id="6434541at2759"/>
<comment type="caution">
    <text evidence="1">The sequence shown here is derived from an EMBL/GenBank/DDBJ whole genome shotgun (WGS) entry which is preliminary data.</text>
</comment>
<dbReference type="AlphaFoldDB" id="A0A4Y2J9K1"/>
<evidence type="ECO:0000313" key="2">
    <source>
        <dbReference type="Proteomes" id="UP000499080"/>
    </source>
</evidence>
<dbReference type="Gene3D" id="3.30.420.10">
    <property type="entry name" value="Ribonuclease H-like superfamily/Ribonuclease H"/>
    <property type="match status" value="1"/>
</dbReference>
<dbReference type="Proteomes" id="UP000499080">
    <property type="component" value="Unassembled WGS sequence"/>
</dbReference>
<dbReference type="EMBL" id="BGPR01003270">
    <property type="protein sequence ID" value="GBM85886.1"/>
    <property type="molecule type" value="Genomic_DNA"/>
</dbReference>
<gene>
    <name evidence="1" type="ORF">AVEN_144313_1</name>
</gene>
<dbReference type="InterPro" id="IPR036397">
    <property type="entry name" value="RNaseH_sf"/>
</dbReference>
<name>A0A4Y2J9K1_ARAVE</name>
<sequence>MLVVSADDLKVKLPRPISLPADRVKDAVVFEVVGVDLADPLYIKRGNKVWADLYTCILYRSLHLELVSSLFTDAFLLSFRRFVARRGRP</sequence>
<proteinExistence type="predicted"/>
<dbReference type="PANTHER" id="PTHR47331:SF2">
    <property type="match status" value="1"/>
</dbReference>
<accession>A0A4Y2J9K1</accession>
<keyword evidence="2" id="KW-1185">Reference proteome</keyword>